<comment type="subcellular location">
    <subcellularLocation>
        <location evidence="1">Cell membrane</location>
        <topology evidence="1">Multi-pass membrane protein</topology>
    </subcellularLocation>
</comment>
<reference evidence="7 8" key="1">
    <citation type="submission" date="2016-07" db="EMBL/GenBank/DDBJ databases">
        <title>Draft Genome Sequence of Methylobrevis pamukkalensis PK2.</title>
        <authorList>
            <person name="Vasilenko O.V."/>
            <person name="Doronina N.V."/>
            <person name="Shmareva M.N."/>
            <person name="Tarlachkov S.V."/>
            <person name="Mustakhimov I."/>
            <person name="Trotsenko Y.A."/>
        </authorList>
    </citation>
    <scope>NUCLEOTIDE SEQUENCE [LARGE SCALE GENOMIC DNA]</scope>
    <source>
        <strain evidence="7 8">PK2</strain>
    </source>
</reference>
<dbReference type="Pfam" id="PF09678">
    <property type="entry name" value="Caa3_CtaG"/>
    <property type="match status" value="1"/>
</dbReference>
<name>A0A1E3H6K2_9HYPH</name>
<keyword evidence="4 6" id="KW-1133">Transmembrane helix</keyword>
<gene>
    <name evidence="7" type="ORF">A6302_01280</name>
</gene>
<feature type="transmembrane region" description="Helical" evidence="6">
    <location>
        <begin position="29"/>
        <end position="53"/>
    </location>
</feature>
<dbReference type="Proteomes" id="UP000094622">
    <property type="component" value="Unassembled WGS sequence"/>
</dbReference>
<evidence type="ECO:0000256" key="4">
    <source>
        <dbReference type="ARBA" id="ARBA00022989"/>
    </source>
</evidence>
<feature type="transmembrane region" description="Helical" evidence="6">
    <location>
        <begin position="104"/>
        <end position="122"/>
    </location>
</feature>
<sequence length="212" mass="21845">MARLACPAAGFLLLAFLWAGPLTGHAGHAFAAHMTLHMGVVAVAAPLIAIGIAGSRFDPTPRHPVLLGPLLASFVELVVVWGWHVPALHELARGGGPAFAAEQATFFASGLLVWTACLGHAARDREGRSLQGTIGLLVTSIHMTLLGALLSFAGRSLYDHGGHGADPATVLADQQAGGIIMLLVGGASYLTGGLVLMARILRLPETTTGDAR</sequence>
<dbReference type="RefSeq" id="WP_069306237.1">
    <property type="nucleotide sequence ID" value="NZ_MCRJ01000022.1"/>
</dbReference>
<dbReference type="EMBL" id="MCRJ01000022">
    <property type="protein sequence ID" value="ODN71416.1"/>
    <property type="molecule type" value="Genomic_DNA"/>
</dbReference>
<comment type="caution">
    <text evidence="7">The sequence shown here is derived from an EMBL/GenBank/DDBJ whole genome shotgun (WGS) entry which is preliminary data.</text>
</comment>
<keyword evidence="2" id="KW-1003">Cell membrane</keyword>
<evidence type="ECO:0000313" key="8">
    <source>
        <dbReference type="Proteomes" id="UP000094622"/>
    </source>
</evidence>
<evidence type="ECO:0000256" key="5">
    <source>
        <dbReference type="ARBA" id="ARBA00023136"/>
    </source>
</evidence>
<keyword evidence="3 6" id="KW-0812">Transmembrane</keyword>
<feature type="transmembrane region" description="Helical" evidence="6">
    <location>
        <begin position="65"/>
        <end position="84"/>
    </location>
</feature>
<keyword evidence="5 6" id="KW-0472">Membrane</keyword>
<feature type="transmembrane region" description="Helical" evidence="6">
    <location>
        <begin position="178"/>
        <end position="198"/>
    </location>
</feature>
<keyword evidence="8" id="KW-1185">Reference proteome</keyword>
<organism evidence="7 8">
    <name type="scientific">Methylobrevis pamukkalensis</name>
    <dbReference type="NCBI Taxonomy" id="1439726"/>
    <lineage>
        <taxon>Bacteria</taxon>
        <taxon>Pseudomonadati</taxon>
        <taxon>Pseudomonadota</taxon>
        <taxon>Alphaproteobacteria</taxon>
        <taxon>Hyphomicrobiales</taxon>
        <taxon>Pleomorphomonadaceae</taxon>
        <taxon>Methylobrevis</taxon>
    </lineage>
</organism>
<evidence type="ECO:0000256" key="2">
    <source>
        <dbReference type="ARBA" id="ARBA00022475"/>
    </source>
</evidence>
<dbReference type="PATRIC" id="fig|1439726.3.peg.1346"/>
<evidence type="ECO:0000313" key="7">
    <source>
        <dbReference type="EMBL" id="ODN71416.1"/>
    </source>
</evidence>
<proteinExistence type="predicted"/>
<feature type="transmembrane region" description="Helical" evidence="6">
    <location>
        <begin position="134"/>
        <end position="158"/>
    </location>
</feature>
<evidence type="ECO:0000256" key="3">
    <source>
        <dbReference type="ARBA" id="ARBA00022692"/>
    </source>
</evidence>
<evidence type="ECO:0000256" key="1">
    <source>
        <dbReference type="ARBA" id="ARBA00004651"/>
    </source>
</evidence>
<dbReference type="InterPro" id="IPR019108">
    <property type="entry name" value="Caa3_assmbl_CtaG-rel"/>
</dbReference>
<protein>
    <submittedName>
        <fullName evidence="7">Cytochrome c oxidase caa3 assembly factor</fullName>
    </submittedName>
</protein>
<dbReference type="AlphaFoldDB" id="A0A1E3H6K2"/>
<accession>A0A1E3H6K2</accession>
<dbReference type="OrthoDB" id="259025at2"/>
<dbReference type="GO" id="GO:0005886">
    <property type="term" value="C:plasma membrane"/>
    <property type="evidence" value="ECO:0007669"/>
    <property type="project" value="UniProtKB-SubCell"/>
</dbReference>
<evidence type="ECO:0000256" key="6">
    <source>
        <dbReference type="SAM" id="Phobius"/>
    </source>
</evidence>